<name>A0A172T2D7_FERPE</name>
<evidence type="ECO:0008006" key="5">
    <source>
        <dbReference type="Google" id="ProtNLM"/>
    </source>
</evidence>
<dbReference type="Gene3D" id="1.10.3910.10">
    <property type="entry name" value="SP0561-like"/>
    <property type="match status" value="1"/>
</dbReference>
<organism evidence="1 4">
    <name type="scientific">Fervidobacterium pennivorans</name>
    <dbReference type="NCBI Taxonomy" id="93466"/>
    <lineage>
        <taxon>Bacteria</taxon>
        <taxon>Thermotogati</taxon>
        <taxon>Thermotogota</taxon>
        <taxon>Thermotogae</taxon>
        <taxon>Thermotogales</taxon>
        <taxon>Fervidobacteriaceae</taxon>
        <taxon>Fervidobacterium</taxon>
    </lineage>
</organism>
<accession>A0A172T2D7</accession>
<dbReference type="EMBL" id="DTBH01000016">
    <property type="protein sequence ID" value="HGQ76454.1"/>
    <property type="molecule type" value="Genomic_DNA"/>
</dbReference>
<reference evidence="1 4" key="1">
    <citation type="submission" date="2014-08" db="EMBL/GenBank/DDBJ databases">
        <title>Fervidobacterium pennivorans DYC genome.</title>
        <authorList>
            <person name="Wushke S."/>
        </authorList>
    </citation>
    <scope>NUCLEOTIDE SEQUENCE [LARGE SCALE GENOMIC DNA]</scope>
    <source>
        <strain evidence="1 4">DYC</strain>
    </source>
</reference>
<dbReference type="InterPro" id="IPR038062">
    <property type="entry name" value="ScdA-like_N_sf"/>
</dbReference>
<sequence length="86" mass="9831">MDNIQNNQEVYITENTSFEEIAEHFPYLIQPLLEKGIKVIVCGDVKWGTIGEELEKLGLKKEEILSELNEIARKQGGPVRSFKLDI</sequence>
<dbReference type="KEGG" id="fng:JM64_03600"/>
<dbReference type="Proteomes" id="UP000077096">
    <property type="component" value="Chromosome"/>
</dbReference>
<proteinExistence type="predicted"/>
<evidence type="ECO:0000313" key="4">
    <source>
        <dbReference type="Proteomes" id="UP000077096"/>
    </source>
</evidence>
<evidence type="ECO:0000313" key="2">
    <source>
        <dbReference type="EMBL" id="HGQ76454.1"/>
    </source>
</evidence>
<dbReference type="SUPFAM" id="SSF140683">
    <property type="entry name" value="SP0561-like"/>
    <property type="match status" value="1"/>
</dbReference>
<protein>
    <recommendedName>
        <fullName evidence="5">DUF1858 domain-containing protein</fullName>
    </recommendedName>
</protein>
<reference evidence="2" key="2">
    <citation type="journal article" date="2020" name="mSystems">
        <title>Genome- and Community-Level Interaction Insights into Carbon Utilization and Element Cycling Functions of Hydrothermarchaeota in Hydrothermal Sediment.</title>
        <authorList>
            <person name="Zhou Z."/>
            <person name="Liu Y."/>
            <person name="Xu W."/>
            <person name="Pan J."/>
            <person name="Luo Z.H."/>
            <person name="Li M."/>
        </authorList>
    </citation>
    <scope>NUCLEOTIDE SEQUENCE [LARGE SCALE GENOMIC DNA]</scope>
    <source>
        <strain evidence="3">SpSt-604</strain>
        <strain evidence="2">SpSt-640</strain>
    </source>
</reference>
<evidence type="ECO:0000313" key="3">
    <source>
        <dbReference type="EMBL" id="HGU42407.1"/>
    </source>
</evidence>
<gene>
    <name evidence="3" type="ORF">ENT72_05795</name>
    <name evidence="2" type="ORF">ENU12_00690</name>
    <name evidence="1" type="ORF">JM64_03600</name>
</gene>
<dbReference type="AlphaFoldDB" id="A0A172T2D7"/>
<dbReference type="OrthoDB" id="47460at2"/>
<evidence type="ECO:0000313" key="1">
    <source>
        <dbReference type="EMBL" id="ANE41175.1"/>
    </source>
</evidence>
<dbReference type="EMBL" id="DSZT01000182">
    <property type="protein sequence ID" value="HGU42407.1"/>
    <property type="molecule type" value="Genomic_DNA"/>
</dbReference>
<dbReference type="PATRIC" id="fig|93466.3.peg.776"/>
<dbReference type="EMBL" id="CP011393">
    <property type="protein sequence ID" value="ANE41175.1"/>
    <property type="molecule type" value="Genomic_DNA"/>
</dbReference>